<evidence type="ECO:0000256" key="3">
    <source>
        <dbReference type="ARBA" id="ARBA00022801"/>
    </source>
</evidence>
<evidence type="ECO:0000256" key="5">
    <source>
        <dbReference type="ARBA" id="ARBA00023180"/>
    </source>
</evidence>
<comment type="similarity">
    <text evidence="1 6">Belongs to the type-B carboxylesterase/lipase family.</text>
</comment>
<reference evidence="8" key="1">
    <citation type="submission" date="2022-02" db="EMBL/GenBank/DDBJ databases">
        <authorList>
            <person name="King R."/>
        </authorList>
    </citation>
    <scope>NUCLEOTIDE SEQUENCE</scope>
</reference>
<evidence type="ECO:0000313" key="9">
    <source>
        <dbReference type="Proteomes" id="UP001153321"/>
    </source>
</evidence>
<evidence type="ECO:0000256" key="2">
    <source>
        <dbReference type="ARBA" id="ARBA00022487"/>
    </source>
</evidence>
<evidence type="ECO:0000256" key="1">
    <source>
        <dbReference type="ARBA" id="ARBA00005964"/>
    </source>
</evidence>
<dbReference type="EMBL" id="LR824544">
    <property type="protein sequence ID" value="CAH1636311.1"/>
    <property type="molecule type" value="Genomic_DNA"/>
</dbReference>
<keyword evidence="9" id="KW-1185">Reference proteome</keyword>
<proteinExistence type="inferred from homology"/>
<dbReference type="PROSITE" id="PS00122">
    <property type="entry name" value="CARBOXYLESTERASE_B_1"/>
    <property type="match status" value="1"/>
</dbReference>
<evidence type="ECO:0000256" key="6">
    <source>
        <dbReference type="RuleBase" id="RU361235"/>
    </source>
</evidence>
<sequence length="561" mass="62464">MQYPDLVSQVGKMNILLLCFVAFCTFKTIVCDDPIVEVEQGLLRGKLQDAVVGGYQFYSFENVPYAKPPVGDLRFKAPEEPESWEGVRDATALGPMCPQFSPLTGILKLGSEDCLSVNIYTRNLTGKAPVMVYMSGFAYFFDGDYENLYGADYLVKDLVVVTFNHRKDVLGYLNLGIKDVPGNAALRDQVLLLEWVQKNIAAFGGDPDSVTLAGLSSGSAAIAHHLMSPLSTGLFHRAIMLSGVPTCDAILSYKVKEKSFLLGKQLGYDGESAEELLSYLQNLPYEDLIYKMVYVSSEEEQHSQLLKKMSTFVPVIEEDLGQDRFISEDIASALENGLVNKVEVLIGYSDQEALIVVNQYADYMLNLFKNDPLLFVPNKILYQEDIEDKKLAIANSIKEYYLGDKEVSVDNMKEFVQCNSHSCMIYDVLKFAQKVSKLTDTYLLKFSSVSSRNVYGNEGQKYGITGASHGDTVLYMFDPKPLNMVVSADSEEYALITQFVGSLSNFAATGKPTADCPQFDVDSQNYVEFTDSITCKQGPNSDDIAFWDSIYDQANHPIYPY</sequence>
<keyword evidence="2" id="KW-0719">Serine esterase</keyword>
<dbReference type="Proteomes" id="UP001153321">
    <property type="component" value="Chromosome 13"/>
</dbReference>
<dbReference type="InterPro" id="IPR002018">
    <property type="entry name" value="CarbesteraseB"/>
</dbReference>
<dbReference type="Pfam" id="PF00135">
    <property type="entry name" value="COesterase"/>
    <property type="match status" value="1"/>
</dbReference>
<keyword evidence="5" id="KW-0325">Glycoprotein</keyword>
<gene>
    <name evidence="8" type="ORF">SPLIT_LOCUS1673</name>
</gene>
<dbReference type="Gene3D" id="3.40.50.1820">
    <property type="entry name" value="alpha/beta hydrolase"/>
    <property type="match status" value="1"/>
</dbReference>
<dbReference type="InterPro" id="IPR019826">
    <property type="entry name" value="Carboxylesterase_B_AS"/>
</dbReference>
<dbReference type="InterPro" id="IPR050309">
    <property type="entry name" value="Type-B_Carboxylest/Lipase"/>
</dbReference>
<dbReference type="InterPro" id="IPR029058">
    <property type="entry name" value="AB_hydrolase_fold"/>
</dbReference>
<accession>A0A9P0HVU0</accession>
<evidence type="ECO:0000256" key="4">
    <source>
        <dbReference type="ARBA" id="ARBA00023157"/>
    </source>
</evidence>
<dbReference type="GO" id="GO:0052689">
    <property type="term" value="F:carboxylic ester hydrolase activity"/>
    <property type="evidence" value="ECO:0007669"/>
    <property type="project" value="UniProtKB-KW"/>
</dbReference>
<feature type="signal peptide" evidence="6">
    <location>
        <begin position="1"/>
        <end position="31"/>
    </location>
</feature>
<evidence type="ECO:0000259" key="7">
    <source>
        <dbReference type="Pfam" id="PF00135"/>
    </source>
</evidence>
<feature type="chain" id="PRO_5040545382" description="Carboxylic ester hydrolase" evidence="6">
    <location>
        <begin position="32"/>
        <end position="561"/>
    </location>
</feature>
<feature type="domain" description="Carboxylesterase type B" evidence="7">
    <location>
        <begin position="32"/>
        <end position="547"/>
    </location>
</feature>
<organism evidence="8 9">
    <name type="scientific">Spodoptera littoralis</name>
    <name type="common">Egyptian cotton leafworm</name>
    <dbReference type="NCBI Taxonomy" id="7109"/>
    <lineage>
        <taxon>Eukaryota</taxon>
        <taxon>Metazoa</taxon>
        <taxon>Ecdysozoa</taxon>
        <taxon>Arthropoda</taxon>
        <taxon>Hexapoda</taxon>
        <taxon>Insecta</taxon>
        <taxon>Pterygota</taxon>
        <taxon>Neoptera</taxon>
        <taxon>Endopterygota</taxon>
        <taxon>Lepidoptera</taxon>
        <taxon>Glossata</taxon>
        <taxon>Ditrysia</taxon>
        <taxon>Noctuoidea</taxon>
        <taxon>Noctuidae</taxon>
        <taxon>Amphipyrinae</taxon>
        <taxon>Spodoptera</taxon>
    </lineage>
</organism>
<dbReference type="AlphaFoldDB" id="A0A9P0HVU0"/>
<dbReference type="SUPFAM" id="SSF53474">
    <property type="entry name" value="alpha/beta-Hydrolases"/>
    <property type="match status" value="1"/>
</dbReference>
<dbReference type="EC" id="3.1.1.-" evidence="6"/>
<keyword evidence="3 6" id="KW-0378">Hydrolase</keyword>
<evidence type="ECO:0000313" key="8">
    <source>
        <dbReference type="EMBL" id="CAH1636311.1"/>
    </source>
</evidence>
<name>A0A9P0HVU0_SPOLI</name>
<keyword evidence="6" id="KW-0732">Signal</keyword>
<keyword evidence="4" id="KW-1015">Disulfide bond</keyword>
<dbReference type="PANTHER" id="PTHR11559">
    <property type="entry name" value="CARBOXYLESTERASE"/>
    <property type="match status" value="1"/>
</dbReference>
<protein>
    <recommendedName>
        <fullName evidence="6">Carboxylic ester hydrolase</fullName>
        <ecNumber evidence="6">3.1.1.-</ecNumber>
    </recommendedName>
</protein>